<evidence type="ECO:0000256" key="6">
    <source>
        <dbReference type="ARBA" id="ARBA00037986"/>
    </source>
</evidence>
<evidence type="ECO:0000256" key="3">
    <source>
        <dbReference type="ARBA" id="ARBA00023277"/>
    </source>
</evidence>
<evidence type="ECO:0000256" key="7">
    <source>
        <dbReference type="SAM" id="SignalP"/>
    </source>
</evidence>
<dbReference type="GO" id="GO:0000272">
    <property type="term" value="P:polysaccharide catabolic process"/>
    <property type="evidence" value="ECO:0007669"/>
    <property type="project" value="UniProtKB-KW"/>
</dbReference>
<dbReference type="Gene3D" id="2.130.10.10">
    <property type="entry name" value="YVTN repeat-like/Quinoprotein amine dehydrogenase"/>
    <property type="match status" value="2"/>
</dbReference>
<dbReference type="PANTHER" id="PTHR43739:SF2">
    <property type="entry name" value="OLIGOXYLOGLUCAN-REDUCING END-SPECIFIC XYLOGLUCANASE-RELATED"/>
    <property type="match status" value="1"/>
</dbReference>
<dbReference type="InterPro" id="IPR015943">
    <property type="entry name" value="WD40/YVTN_repeat-like_dom_sf"/>
</dbReference>
<sequence length="762" mass="83570">MLMKRQLFLAGISLILGGMPMLAQDISPVNSVSYEWKSVPIVGGGFVDGIVFHPEAPGVRYCRTDMGGAYRWDAASNQWTPLLDWISLDESNLQGVESIAIDPQNPQNVYIACGTYTSSSNGAILCSYDGGRTFARVDVPFTMGGNENGRGNGERMMVDPQNGNIIYMGTRLHGLWRSMDKGQSWARVVSFPDVSEKFNPADRAAWGNRGSGIVCIVYDVQGTQDGRGTRDIYVAASLMGRENLFVSHDYGESWQPVEGQPVQYRPTHMVLTGDGQLVLTYGDTPGPSQMEDGGVWKYDIRKDKWTDISPVRLSDGGKAGFGYAAVSVDARNPKHLIASTHSLGGKHGYKSDEMFRTTDGGKSWKPIFKTGYEYDYSKAPYTEVAPLHWMFDIEIDPADAEHAMFTTGFGGWETFNLSAVERGEPVKWSIMSAGIEETVPLELYAPEKGARLISGIGDYGGFTHFDLNRPDPLGSHANPHFGNTNGVTGAWLKQDLIVRVGTLFGHQPGARTISYSEDGGRSWNMCATVPVEKARNGHIAVSADGSSWIWTPDRSTAFLTRDKGNSWMSCQGLPENIRVIADKVNPKRFYAVDAVAGLLYSSEDGGATFHTDTLQLAVKTLRRGNASLTNRRGDPRGGQDRIYSTPGREGDLWIAAYDGLYHSTTRTGFDFRALDKVRTIYAFGFGKAKPGSNYPALYLIGVVNGQYGFFRSDDAAVSWMRINDDAHQYGLVLHICGDMQEYGRVYIGTHGRGIVTGVPSSD</sequence>
<evidence type="ECO:0000256" key="2">
    <source>
        <dbReference type="ARBA" id="ARBA00022801"/>
    </source>
</evidence>
<comment type="caution">
    <text evidence="8">The sequence shown here is derived from an EMBL/GenBank/DDBJ whole genome shotgun (WGS) entry which is preliminary data.</text>
</comment>
<evidence type="ECO:0000256" key="1">
    <source>
        <dbReference type="ARBA" id="ARBA00022729"/>
    </source>
</evidence>
<keyword evidence="5" id="KW-0624">Polysaccharide degradation</keyword>
<dbReference type="EC" id="3.2.1.-" evidence="8"/>
<evidence type="ECO:0000313" key="8">
    <source>
        <dbReference type="EMBL" id="KDS50165.1"/>
    </source>
</evidence>
<reference evidence="8 9" key="1">
    <citation type="submission" date="2014-04" db="EMBL/GenBank/DDBJ databases">
        <authorList>
            <person name="Sears C."/>
            <person name="Carroll K."/>
            <person name="Sack B.R."/>
            <person name="Qadri F."/>
            <person name="Myers L.L."/>
            <person name="Chung G.-T."/>
            <person name="Escheverria P."/>
            <person name="Fraser C.M."/>
            <person name="Sadzewicz L."/>
            <person name="Shefchek K.A."/>
            <person name="Tallon L."/>
            <person name="Das S.P."/>
            <person name="Daugherty S."/>
            <person name="Mongodin E.F."/>
        </authorList>
    </citation>
    <scope>NUCLEOTIDE SEQUENCE [LARGE SCALE GENOMIC DNA]</scope>
    <source>
        <strain evidence="8 9">3978 T3 ii</strain>
    </source>
</reference>
<dbReference type="EMBL" id="JNHN01000174">
    <property type="protein sequence ID" value="KDS50165.1"/>
    <property type="molecule type" value="Genomic_DNA"/>
</dbReference>
<evidence type="ECO:0000313" key="9">
    <source>
        <dbReference type="Proteomes" id="UP000028013"/>
    </source>
</evidence>
<protein>
    <submittedName>
        <fullName evidence="8">Xyloglucanase Xgh74A</fullName>
        <ecNumber evidence="8">3.2.1.-</ecNumber>
    </submittedName>
</protein>
<feature type="signal peptide" evidence="7">
    <location>
        <begin position="1"/>
        <end position="23"/>
    </location>
</feature>
<dbReference type="InterPro" id="IPR052025">
    <property type="entry name" value="Xyloglucanase_GH74"/>
</dbReference>
<keyword evidence="2 8" id="KW-0378">Hydrolase</keyword>
<dbReference type="Proteomes" id="UP000028013">
    <property type="component" value="Unassembled WGS sequence"/>
</dbReference>
<proteinExistence type="inferred from homology"/>
<comment type="similarity">
    <text evidence="6">Belongs to the glycosyl hydrolase 74 family.</text>
</comment>
<keyword evidence="1 7" id="KW-0732">Signal</keyword>
<gene>
    <name evidence="8" type="primary">xghA</name>
    <name evidence="8" type="ORF">M094_1077</name>
</gene>
<dbReference type="GO" id="GO:0010411">
    <property type="term" value="P:xyloglucan metabolic process"/>
    <property type="evidence" value="ECO:0007669"/>
    <property type="project" value="TreeGrafter"/>
</dbReference>
<dbReference type="GO" id="GO:0016798">
    <property type="term" value="F:hydrolase activity, acting on glycosyl bonds"/>
    <property type="evidence" value="ECO:0007669"/>
    <property type="project" value="UniProtKB-KW"/>
</dbReference>
<organism evidence="8 9">
    <name type="scientific">Bacteroides uniformis str. 3978 T3 ii</name>
    <dbReference type="NCBI Taxonomy" id="1339349"/>
    <lineage>
        <taxon>Bacteria</taxon>
        <taxon>Pseudomonadati</taxon>
        <taxon>Bacteroidota</taxon>
        <taxon>Bacteroidia</taxon>
        <taxon>Bacteroidales</taxon>
        <taxon>Bacteroidaceae</taxon>
        <taxon>Bacteroides</taxon>
    </lineage>
</organism>
<dbReference type="SUPFAM" id="SSF110296">
    <property type="entry name" value="Oligoxyloglucan reducing end-specific cellobiohydrolase"/>
    <property type="match status" value="2"/>
</dbReference>
<dbReference type="AlphaFoldDB" id="A0A078RXR8"/>
<accession>A0A078RXR8</accession>
<dbReference type="PATRIC" id="fig|1339349.3.peg.2268"/>
<name>A0A078RXR8_BACUN</name>
<evidence type="ECO:0000256" key="4">
    <source>
        <dbReference type="ARBA" id="ARBA00023295"/>
    </source>
</evidence>
<evidence type="ECO:0000256" key="5">
    <source>
        <dbReference type="ARBA" id="ARBA00023326"/>
    </source>
</evidence>
<feature type="chain" id="PRO_5001744438" evidence="7">
    <location>
        <begin position="24"/>
        <end position="762"/>
    </location>
</feature>
<dbReference type="PANTHER" id="PTHR43739">
    <property type="entry name" value="XYLOGLUCANASE (EUROFUNG)"/>
    <property type="match status" value="1"/>
</dbReference>
<keyword evidence="4 8" id="KW-0326">Glycosidase</keyword>
<keyword evidence="3" id="KW-0119">Carbohydrate metabolism</keyword>